<keyword evidence="6 12" id="KW-0443">Lipid metabolism</keyword>
<comment type="subcellular location">
    <molecule>Phosphatidylserine decarboxylase beta chain</molecule>
    <subcellularLocation>
        <location evidence="12">Mitochondrion inner membrane</location>
        <topology evidence="12">Single-pass membrane protein</topology>
        <orientation evidence="12">Intermembrane side</orientation>
    </subcellularLocation>
</comment>
<protein>
    <recommendedName>
        <fullName evidence="12">Phosphatidylserine decarboxylase proenzyme, mitochondrial</fullName>
        <ecNumber evidence="12">4.1.1.65</ecNumber>
    </recommendedName>
    <component>
        <recommendedName>
            <fullName evidence="12">Phosphatidylserine decarboxylase beta chain</fullName>
        </recommendedName>
    </component>
    <component>
        <recommendedName>
            <fullName evidence="12">Phosphatidylserine decarboxylase alpha chain</fullName>
        </recommendedName>
    </component>
</protein>
<comment type="similarity">
    <text evidence="12">Belongs to the phosphatidylserine decarboxylase family. PSD-B subfamily. Eukaryotic type I sub-subfamily.</text>
</comment>
<evidence type="ECO:0000256" key="7">
    <source>
        <dbReference type="ARBA" id="ARBA00023136"/>
    </source>
</evidence>
<accession>A0A0P1AVM5</accession>
<dbReference type="PANTHER" id="PTHR10067">
    <property type="entry name" value="PHOSPHATIDYLSERINE DECARBOXYLASE"/>
    <property type="match status" value="1"/>
</dbReference>
<comment type="cofactor">
    <cofactor evidence="12">
        <name>pyruvate</name>
        <dbReference type="ChEBI" id="CHEBI:15361"/>
    </cofactor>
    <text evidence="12">Binds 1 pyruvoyl group covalently per subunit.</text>
</comment>
<evidence type="ECO:0000256" key="2">
    <source>
        <dbReference type="ARBA" id="ARBA00022516"/>
    </source>
</evidence>
<keyword evidence="9 12" id="KW-0456">Lyase</keyword>
<evidence type="ECO:0000313" key="14">
    <source>
        <dbReference type="EMBL" id="CEG46262.1"/>
    </source>
</evidence>
<dbReference type="GO" id="GO:0016540">
    <property type="term" value="P:protein autoprocessing"/>
    <property type="evidence" value="ECO:0007669"/>
    <property type="project" value="UniProtKB-UniRule"/>
</dbReference>
<comment type="pathway">
    <text evidence="12">Phospholipid metabolism; phosphatidylethanolamine biosynthesis; phosphatidylethanolamine from CDP-diacylglycerol: step 2/2.</text>
</comment>
<dbReference type="GeneID" id="36397728"/>
<reference evidence="15" key="1">
    <citation type="submission" date="2014-09" db="EMBL/GenBank/DDBJ databases">
        <authorList>
            <person name="Sharma Rahul"/>
            <person name="Thines Marco"/>
        </authorList>
    </citation>
    <scope>NUCLEOTIDE SEQUENCE [LARGE SCALE GENOMIC DNA]</scope>
</reference>
<feature type="chain" id="PRO_5023544945" description="Phosphatidylserine decarboxylase alpha chain" evidence="12">
    <location>
        <begin position="370"/>
        <end position="407"/>
    </location>
</feature>
<keyword evidence="8 12" id="KW-0594">Phospholipid biosynthesis</keyword>
<feature type="active site" description="Schiff-base intermediate with substrate; via pyruvic acid; for decarboxylase activity" evidence="12">
    <location>
        <position position="370"/>
    </location>
</feature>
<keyword evidence="11 12" id="KW-0670">Pyruvate</keyword>
<dbReference type="OMA" id="KDYHHYH"/>
<evidence type="ECO:0000256" key="8">
    <source>
        <dbReference type="ARBA" id="ARBA00023209"/>
    </source>
</evidence>
<keyword evidence="7 12" id="KW-0472">Membrane</keyword>
<evidence type="ECO:0000256" key="1">
    <source>
        <dbReference type="ARBA" id="ARBA00005189"/>
    </source>
</evidence>
<evidence type="ECO:0000256" key="6">
    <source>
        <dbReference type="ARBA" id="ARBA00023098"/>
    </source>
</evidence>
<dbReference type="AlphaFoldDB" id="A0A0P1AVM5"/>
<feature type="site" description="Cleavage (non-hydrolytic); by autocatalysis" evidence="12">
    <location>
        <begin position="369"/>
        <end position="370"/>
    </location>
</feature>
<dbReference type="STRING" id="4781.A0A0P1AVM5"/>
<dbReference type="UniPathway" id="UPA00558">
    <property type="reaction ID" value="UER00616"/>
</dbReference>
<comment type="catalytic activity">
    <reaction evidence="12">
        <text>a 1,2-diacyl-sn-glycero-3-phospho-L-serine + H(+) = a 1,2-diacyl-sn-glycero-3-phosphoethanolamine + CO2</text>
        <dbReference type="Rhea" id="RHEA:20828"/>
        <dbReference type="ChEBI" id="CHEBI:15378"/>
        <dbReference type="ChEBI" id="CHEBI:16526"/>
        <dbReference type="ChEBI" id="CHEBI:57262"/>
        <dbReference type="ChEBI" id="CHEBI:64612"/>
        <dbReference type="EC" id="4.1.1.65"/>
    </reaction>
</comment>
<dbReference type="Pfam" id="PF02666">
    <property type="entry name" value="PS_Dcarbxylase"/>
    <property type="match status" value="1"/>
</dbReference>
<evidence type="ECO:0000256" key="5">
    <source>
        <dbReference type="ARBA" id="ARBA00022989"/>
    </source>
</evidence>
<evidence type="ECO:0000256" key="12">
    <source>
        <dbReference type="HAMAP-Rule" id="MF_03208"/>
    </source>
</evidence>
<dbReference type="RefSeq" id="XP_024582631.1">
    <property type="nucleotide sequence ID" value="XM_024717098.1"/>
</dbReference>
<evidence type="ECO:0000256" key="13">
    <source>
        <dbReference type="SAM" id="Phobius"/>
    </source>
</evidence>
<evidence type="ECO:0000256" key="3">
    <source>
        <dbReference type="ARBA" id="ARBA00022692"/>
    </source>
</evidence>
<feature type="topological domain" description="Mitochondrial intermembrane" evidence="12">
    <location>
        <begin position="72"/>
        <end position="407"/>
    </location>
</feature>
<dbReference type="PANTHER" id="PTHR10067:SF6">
    <property type="entry name" value="PHOSPHATIDYLSERINE DECARBOXYLASE PROENZYME, MITOCHONDRIAL"/>
    <property type="match status" value="1"/>
</dbReference>
<keyword evidence="12" id="KW-0999">Mitochondrion inner membrane</keyword>
<comment type="PTM">
    <text evidence="12">Is synthesized initially as an inactive proenzyme. Formation of the active enzyme involves a self-maturation process in which the active site pyruvoyl group is generated from an internal serine residue via an autocatalytic post-translational modification. Two non-identical subunits are generated from the proenzyme in this reaction, and the pyruvate is formed at the N-terminus of the alpha chain, which is derived from the carboxyl end of the proenzyme. The autoendoproteolytic cleavage occurs by a canonical serine protease mechanism, in which the side chain hydroxyl group of the serine supplies its oxygen atom to form the C-terminus of the beta chain, while the remainder of the serine residue undergoes an oxidative deamination to produce ammonia and the pyruvoyl prosthetic group on the alpha chain. During this reaction, the Ser that is part of the protease active site of the proenzyme becomes the pyruvoyl prosthetic group, which constitutes an essential element of the active site of the mature decarboxylase.</text>
</comment>
<comment type="subcellular location">
    <molecule>Phosphatidylserine decarboxylase alpha chain</molecule>
    <subcellularLocation>
        <location evidence="12">Mitochondrion inner membrane</location>
        <topology evidence="12">Peripheral membrane protein</topology>
        <orientation evidence="12">Intermembrane side</orientation>
    </subcellularLocation>
    <text evidence="12">Anchored to the mitochondrial inner membrane through its interaction with the integral membrane beta chain.</text>
</comment>
<feature type="active site" description="Charge relay system; for autoendoproteolytic cleavage activity" evidence="12">
    <location>
        <position position="370"/>
    </location>
</feature>
<comment type="pathway">
    <text evidence="1">Lipid metabolism.</text>
</comment>
<sequence>MVSNSRSPRYAAYCRSSSKSQQQYQVSQQTNQKQVCLGKETSSSMPTRNWKLLVTMSFALIGFALISLQQWEEMETLTDELIATNPASGLRRLYTTVEMHTSTDKMASKGQLQSLKLLPYRAASRLWGKVHNKKLPRWMRKPVYKSWATIFKCNLTEMKYPLQDYANLGEFFSRPLKEGLRPFVTDPHHLASPVDGAVASVGFVNSSADVPTLEQIKGSSYRLDEFLGGLPPFFTAKTPGSNGKQVYYCVLYLAPGDYHRVHAPVDWKVETRRHFPGNLFPVNHLAANRIPSLYLENERVALLGEWEHGFFSLTAVGALNVGSIVLTMEPGFRTNTHEQDKQVGQCLATNYTSKVDTLRGEEIALFKFGSTVVLIFEAPASFQFTIKPGDKVALGKTIGKLKGVKPN</sequence>
<evidence type="ECO:0000256" key="4">
    <source>
        <dbReference type="ARBA" id="ARBA00022793"/>
    </source>
</evidence>
<dbReference type="InterPro" id="IPR033177">
    <property type="entry name" value="PSD-B"/>
</dbReference>
<comment type="subunit">
    <text evidence="12">Heterodimer of a large membrane-associated beta subunit and a small pyruvoyl-containing alpha subunit.</text>
</comment>
<keyword evidence="10 12" id="KW-1208">Phospholipid metabolism</keyword>
<keyword evidence="2 12" id="KW-0444">Lipid biosynthesis</keyword>
<evidence type="ECO:0000256" key="9">
    <source>
        <dbReference type="ARBA" id="ARBA00023239"/>
    </source>
</evidence>
<comment type="function">
    <text evidence="12">Catalyzes the formation of phosphatidylethanolamine (PtdEtn) from phosphatidylserine (PtdSer). Plays a central role in phospholipid metabolism and in the interorganelle trafficking of phosphatidylserine.</text>
</comment>
<feature type="topological domain" description="Mitochondrial matrix" evidence="12">
    <location>
        <begin position="1"/>
        <end position="52"/>
    </location>
</feature>
<keyword evidence="15" id="KW-1185">Reference proteome</keyword>
<feature type="chain" id="PRO_5023544946" description="Phosphatidylserine decarboxylase beta chain" evidence="12">
    <location>
        <begin position="1"/>
        <end position="369"/>
    </location>
</feature>
<dbReference type="NCBIfam" id="TIGR00163">
    <property type="entry name" value="PS_decarb"/>
    <property type="match status" value="1"/>
</dbReference>
<dbReference type="GO" id="GO:0004609">
    <property type="term" value="F:phosphatidylserine decarboxylase activity"/>
    <property type="evidence" value="ECO:0007669"/>
    <property type="project" value="UniProtKB-UniRule"/>
</dbReference>
<dbReference type="InterPro" id="IPR003817">
    <property type="entry name" value="PS_Dcarbxylase"/>
</dbReference>
<dbReference type="EC" id="4.1.1.65" evidence="12"/>
<evidence type="ECO:0000313" key="15">
    <source>
        <dbReference type="Proteomes" id="UP000054928"/>
    </source>
</evidence>
<feature type="transmembrane region" description="Helical" evidence="13">
    <location>
        <begin position="52"/>
        <end position="71"/>
    </location>
</feature>
<dbReference type="GO" id="GO:0006646">
    <property type="term" value="P:phosphatidylethanolamine biosynthetic process"/>
    <property type="evidence" value="ECO:0007669"/>
    <property type="project" value="UniProtKB-UniRule"/>
</dbReference>
<dbReference type="OrthoDB" id="4330at2759"/>
<keyword evidence="12" id="KW-0496">Mitochondrion</keyword>
<dbReference type="InterPro" id="IPR033661">
    <property type="entry name" value="PSD_type1_euk"/>
</dbReference>
<name>A0A0P1AVM5_PLAHL</name>
<dbReference type="EMBL" id="CCYD01002047">
    <property type="protein sequence ID" value="CEG46262.1"/>
    <property type="molecule type" value="Genomic_DNA"/>
</dbReference>
<feature type="active site" description="Charge relay system; for autoendoproteolytic cleavage activity" evidence="12">
    <location>
        <position position="195"/>
    </location>
</feature>
<keyword evidence="4 12" id="KW-0210">Decarboxylase</keyword>
<proteinExistence type="inferred from homology"/>
<dbReference type="Proteomes" id="UP000054928">
    <property type="component" value="Unassembled WGS sequence"/>
</dbReference>
<keyword evidence="12" id="KW-0865">Zymogen</keyword>
<evidence type="ECO:0000256" key="11">
    <source>
        <dbReference type="ARBA" id="ARBA00023317"/>
    </source>
</evidence>
<feature type="active site" description="Charge relay system; for autoendoproteolytic cleavage activity" evidence="12">
    <location>
        <position position="262"/>
    </location>
</feature>
<evidence type="ECO:0000256" key="10">
    <source>
        <dbReference type="ARBA" id="ARBA00023264"/>
    </source>
</evidence>
<dbReference type="GO" id="GO:0005743">
    <property type="term" value="C:mitochondrial inner membrane"/>
    <property type="evidence" value="ECO:0007669"/>
    <property type="project" value="UniProtKB-SubCell"/>
</dbReference>
<keyword evidence="5 12" id="KW-1133">Transmembrane helix</keyword>
<organism evidence="14 15">
    <name type="scientific">Plasmopara halstedii</name>
    <name type="common">Downy mildew of sunflower</name>
    <dbReference type="NCBI Taxonomy" id="4781"/>
    <lineage>
        <taxon>Eukaryota</taxon>
        <taxon>Sar</taxon>
        <taxon>Stramenopiles</taxon>
        <taxon>Oomycota</taxon>
        <taxon>Peronosporomycetes</taxon>
        <taxon>Peronosporales</taxon>
        <taxon>Peronosporaceae</taxon>
        <taxon>Plasmopara</taxon>
    </lineage>
</organism>
<feature type="modified residue" description="Pyruvic acid (Ser); by autocatalysis" evidence="12">
    <location>
        <position position="370"/>
    </location>
</feature>
<dbReference type="HAMAP" id="MF_03208">
    <property type="entry name" value="PS_decarb_PSD_B_type1_euk"/>
    <property type="match status" value="1"/>
</dbReference>
<keyword evidence="3 12" id="KW-0812">Transmembrane</keyword>